<dbReference type="Gene3D" id="3.40.710.10">
    <property type="entry name" value="DD-peptidase/beta-lactamase superfamily"/>
    <property type="match status" value="1"/>
</dbReference>
<comment type="caution">
    <text evidence="5">The sequence shown here is derived from an EMBL/GenBank/DDBJ whole genome shotgun (WGS) entry which is preliminary data.</text>
</comment>
<evidence type="ECO:0008006" key="7">
    <source>
        <dbReference type="Google" id="ProtNLM"/>
    </source>
</evidence>
<keyword evidence="2" id="KW-0472">Membrane</keyword>
<dbReference type="EMBL" id="CAJOBQ010002152">
    <property type="protein sequence ID" value="CAF4542318.1"/>
    <property type="molecule type" value="Genomic_DNA"/>
</dbReference>
<protein>
    <recommendedName>
        <fullName evidence="7">HNH nuclease domain-containing protein</fullName>
    </recommendedName>
</protein>
<organism evidence="5 6">
    <name type="scientific">Rotaria socialis</name>
    <dbReference type="NCBI Taxonomy" id="392032"/>
    <lineage>
        <taxon>Eukaryota</taxon>
        <taxon>Metazoa</taxon>
        <taxon>Spiralia</taxon>
        <taxon>Gnathifera</taxon>
        <taxon>Rotifera</taxon>
        <taxon>Eurotatoria</taxon>
        <taxon>Bdelloidea</taxon>
        <taxon>Philodinida</taxon>
        <taxon>Philodinidae</taxon>
        <taxon>Rotaria</taxon>
    </lineage>
</organism>
<evidence type="ECO:0000256" key="1">
    <source>
        <dbReference type="SAM" id="MobiDB-lite"/>
    </source>
</evidence>
<keyword evidence="2" id="KW-1133">Transmembrane helix</keyword>
<reference evidence="5" key="1">
    <citation type="submission" date="2021-02" db="EMBL/GenBank/DDBJ databases">
        <authorList>
            <person name="Nowell W R."/>
        </authorList>
    </citation>
    <scope>NUCLEOTIDE SEQUENCE</scope>
</reference>
<proteinExistence type="predicted"/>
<feature type="domain" description="HNH nuclease" evidence="4">
    <location>
        <begin position="423"/>
        <end position="482"/>
    </location>
</feature>
<feature type="region of interest" description="Disordered" evidence="1">
    <location>
        <begin position="304"/>
        <end position="326"/>
    </location>
</feature>
<feature type="non-terminal residue" evidence="5">
    <location>
        <position position="1"/>
    </location>
</feature>
<sequence>PPGNVTFEGTSFAALIVERVLNMSYEEYTKEKILKPLNIDLTQSGFRLADVKNRDDLVYPGRTVRFVYMIYPSLLHISFFIFPTYPAGLLRMLAHDLSKFLRMLMNNGYPLLHSFSIIEIKKVVDDENICQYNPANTNNSFPPSIQFGLVWNWRIMDDSRRFICQRGTNLDSTHLMMINDKNTIEVIILSNGNRTLENQFSTKVYNTLANIQLMLFDCLESLFILVTDGVKEEKVAVHNNSVSNSLLCGIFKTNIVGLQCIDTRSNAESIFIGCVACQYAVTVEEHLIYRIIIEYKEKTSNVEPKLTESNDQVSSVPSTREKSLTPTNDINRAEFNQLVSTFDEKLKNLSTNFDNQLKDLTTNIDTKFNNLSNELNLLFELVQPTIGRAIDPCDVTARSQGSSGNSLPKQVINKFYNINENECMICGSCNDVVNAHIWPKHTHGEHLLSMFNLSNDGLNDPRNYLRLAKSLELAFDNKSLTIIIQNGQLVLYVLDDMLKKQRVSNTRYTFKDCHLWPLNFGNDNRPFFRILAAHCRNSFIDAFRLQKINYETYKWGYNSSIIMLNTSPDGNKAKIFDWLERNEKIIKKKEKS</sequence>
<dbReference type="InterPro" id="IPR003615">
    <property type="entry name" value="HNH_nuc"/>
</dbReference>
<feature type="compositionally biased region" description="Polar residues" evidence="1">
    <location>
        <begin position="309"/>
        <end position="326"/>
    </location>
</feature>
<gene>
    <name evidence="5" type="ORF">TSG867_LOCUS24063</name>
</gene>
<evidence type="ECO:0000259" key="3">
    <source>
        <dbReference type="Pfam" id="PF00144"/>
    </source>
</evidence>
<evidence type="ECO:0000313" key="5">
    <source>
        <dbReference type="EMBL" id="CAF4542318.1"/>
    </source>
</evidence>
<name>A0A820Y2I1_9BILA</name>
<feature type="transmembrane region" description="Helical" evidence="2">
    <location>
        <begin position="74"/>
        <end position="94"/>
    </location>
</feature>
<accession>A0A820Y2I1</accession>
<dbReference type="Pfam" id="PF13391">
    <property type="entry name" value="HNH_2"/>
    <property type="match status" value="1"/>
</dbReference>
<dbReference type="InterPro" id="IPR001466">
    <property type="entry name" value="Beta-lactam-related"/>
</dbReference>
<dbReference type="PANTHER" id="PTHR46825">
    <property type="entry name" value="D-ALANYL-D-ALANINE-CARBOXYPEPTIDASE/ENDOPEPTIDASE AMPH"/>
    <property type="match status" value="1"/>
</dbReference>
<dbReference type="InterPro" id="IPR050491">
    <property type="entry name" value="AmpC-like"/>
</dbReference>
<feature type="domain" description="Beta-lactamase-related" evidence="3">
    <location>
        <begin position="13"/>
        <end position="199"/>
    </location>
</feature>
<keyword evidence="2" id="KW-0812">Transmembrane</keyword>
<dbReference type="SUPFAM" id="SSF56601">
    <property type="entry name" value="beta-lactamase/transpeptidase-like"/>
    <property type="match status" value="1"/>
</dbReference>
<evidence type="ECO:0000313" key="6">
    <source>
        <dbReference type="Proteomes" id="UP000663862"/>
    </source>
</evidence>
<dbReference type="Pfam" id="PF00144">
    <property type="entry name" value="Beta-lactamase"/>
    <property type="match status" value="1"/>
</dbReference>
<dbReference type="PANTHER" id="PTHR46825:SF9">
    <property type="entry name" value="BETA-LACTAMASE-RELATED DOMAIN-CONTAINING PROTEIN"/>
    <property type="match status" value="1"/>
</dbReference>
<evidence type="ECO:0000259" key="4">
    <source>
        <dbReference type="Pfam" id="PF13391"/>
    </source>
</evidence>
<dbReference type="Proteomes" id="UP000663862">
    <property type="component" value="Unassembled WGS sequence"/>
</dbReference>
<dbReference type="InterPro" id="IPR012338">
    <property type="entry name" value="Beta-lactam/transpept-like"/>
</dbReference>
<dbReference type="AlphaFoldDB" id="A0A820Y2I1"/>
<evidence type="ECO:0000256" key="2">
    <source>
        <dbReference type="SAM" id="Phobius"/>
    </source>
</evidence>